<dbReference type="SMART" id="SM00849">
    <property type="entry name" value="Lactamase_B"/>
    <property type="match status" value="1"/>
</dbReference>
<dbReference type="KEGG" id="csci:HDCHBGLK_02887"/>
<dbReference type="PANTHER" id="PTHR30619">
    <property type="entry name" value="DNA INTERNALIZATION/COMPETENCE PROTEIN COMEC/REC2"/>
    <property type="match status" value="1"/>
</dbReference>
<reference evidence="3 4" key="1">
    <citation type="journal article" date="2019" name="Appl. Environ. Microbiol.">
        <title>Clostridium scindens ATCC 35704: integration of nutritional requirements, the complete genome sequence, and global transcriptional responses to bile acids.</title>
        <authorList>
            <person name="Devendran S."/>
            <person name="Shrestha R."/>
            <person name="Alves J.M.P."/>
            <person name="Wolf P.G."/>
            <person name="Ly L."/>
            <person name="Hernandez A.G."/>
            <person name="Mendez-Garcia C."/>
            <person name="Inboden A."/>
            <person name="Wiley J."/>
            <person name="Paul O."/>
            <person name="Allen A."/>
            <person name="Springer E."/>
            <person name="Wright C.L."/>
            <person name="Fields C.J."/>
            <person name="Daniel S.L."/>
            <person name="Ridlon J.M."/>
        </authorList>
    </citation>
    <scope>NUCLEOTIDE SEQUENCE [LARGE SCALE GENOMIC DNA]</scope>
    <source>
        <strain evidence="3 4">ATCC 35704</strain>
    </source>
</reference>
<name>A0A494WP46_CLOS5</name>
<dbReference type="Gene3D" id="3.60.15.10">
    <property type="entry name" value="Ribonuclease Z/Hydroxyacylglutathione hydrolase-like"/>
    <property type="match status" value="1"/>
</dbReference>
<accession>A0A494WP46</accession>
<evidence type="ECO:0000313" key="3">
    <source>
        <dbReference type="EMBL" id="QBF75477.1"/>
    </source>
</evidence>
<dbReference type="AlphaFoldDB" id="A0A494WP46"/>
<dbReference type="RefSeq" id="WP_039909540.1">
    <property type="nucleotide sequence ID" value="NZ_CP036170.1"/>
</dbReference>
<dbReference type="GeneID" id="62697076"/>
<dbReference type="SUPFAM" id="SSF56281">
    <property type="entry name" value="Metallo-hydrolase/oxidoreductase"/>
    <property type="match status" value="1"/>
</dbReference>
<keyword evidence="4" id="KW-1185">Reference proteome</keyword>
<evidence type="ECO:0000256" key="1">
    <source>
        <dbReference type="SAM" id="SignalP"/>
    </source>
</evidence>
<dbReference type="InterPro" id="IPR001279">
    <property type="entry name" value="Metallo-B-lactamas"/>
</dbReference>
<feature type="signal peptide" evidence="1">
    <location>
        <begin position="1"/>
        <end position="24"/>
    </location>
</feature>
<protein>
    <submittedName>
        <fullName evidence="3">ComE operon protein 3</fullName>
    </submittedName>
</protein>
<evidence type="ECO:0000259" key="2">
    <source>
        <dbReference type="SMART" id="SM00849"/>
    </source>
</evidence>
<dbReference type="EMBL" id="CP036170">
    <property type="protein sequence ID" value="QBF75477.1"/>
    <property type="molecule type" value="Genomic_DNA"/>
</dbReference>
<evidence type="ECO:0000313" key="4">
    <source>
        <dbReference type="Proteomes" id="UP000289664"/>
    </source>
</evidence>
<organism evidence="3 4">
    <name type="scientific">Clostridium scindens (strain ATCC 35704 / DSM 5676 / VPI 13733 / 19)</name>
    <dbReference type="NCBI Taxonomy" id="411468"/>
    <lineage>
        <taxon>Bacteria</taxon>
        <taxon>Bacillati</taxon>
        <taxon>Bacillota</taxon>
        <taxon>Clostridia</taxon>
        <taxon>Lachnospirales</taxon>
        <taxon>Lachnospiraceae</taxon>
    </lineage>
</organism>
<dbReference type="CDD" id="cd07731">
    <property type="entry name" value="ComA-like_MBL-fold"/>
    <property type="match status" value="1"/>
</dbReference>
<feature type="chain" id="PRO_5019710680" evidence="1">
    <location>
        <begin position="25"/>
        <end position="298"/>
    </location>
</feature>
<dbReference type="Pfam" id="PF00753">
    <property type="entry name" value="Lactamase_B"/>
    <property type="match status" value="1"/>
</dbReference>
<dbReference type="PANTHER" id="PTHR30619:SF7">
    <property type="entry name" value="BETA-LACTAMASE DOMAIN PROTEIN"/>
    <property type="match status" value="1"/>
</dbReference>
<proteinExistence type="predicted"/>
<gene>
    <name evidence="3" type="primary">comEC_2</name>
    <name evidence="3" type="ORF">HDCHBGLK_02887</name>
</gene>
<dbReference type="Proteomes" id="UP000289664">
    <property type="component" value="Chromosome"/>
</dbReference>
<dbReference type="InterPro" id="IPR052159">
    <property type="entry name" value="Competence_DNA_uptake"/>
</dbReference>
<feature type="domain" description="Metallo-beta-lactamase" evidence="2">
    <location>
        <begin position="56"/>
        <end position="252"/>
    </location>
</feature>
<dbReference type="InterPro" id="IPR036866">
    <property type="entry name" value="RibonucZ/Hydroxyglut_hydro"/>
</dbReference>
<keyword evidence="1" id="KW-0732">Signal</keyword>
<dbReference type="InterPro" id="IPR035681">
    <property type="entry name" value="ComA-like_MBL"/>
</dbReference>
<dbReference type="OrthoDB" id="9783680at2"/>
<sequence>MKNVKKIVAFVIAAALVATGYASLDDVAGMLGEPEAKIADTTAEGEMKVTFLDVGQGDCTLIQAGGQNMVMDVGNNDQGERVVSYLKEQGIGKLDYLLLSHPDADHIGGGDNVLENFEVQTVIMPEVANDTMTYQEVMEEISRYDVDVKYPEVGDIFTLGDAEFTVLCPEPELVSQDDMNNSSVGIKLVHGENSFVMCGDAEAKSEQEMVKRFGSSLECDVLKCGHHGSNTATSDEFLAAVNPTWAVISCGKENRYGHPHSEVLDKLENDDVQIYRTDLRGTITAVSDGSQISWKCEK</sequence>